<organism evidence="4">
    <name type="scientific">Lentimicrobium saccharophilum</name>
    <dbReference type="NCBI Taxonomy" id="1678841"/>
    <lineage>
        <taxon>Bacteria</taxon>
        <taxon>Pseudomonadati</taxon>
        <taxon>Bacteroidota</taxon>
        <taxon>Bacteroidia</taxon>
        <taxon>Bacteroidales</taxon>
        <taxon>Lentimicrobiaceae</taxon>
        <taxon>Lentimicrobium</taxon>
    </lineage>
</organism>
<dbReference type="PANTHER" id="PTHR32347">
    <property type="entry name" value="EFFLUX SYSTEM COMPONENT YKNX-RELATED"/>
    <property type="match status" value="1"/>
</dbReference>
<dbReference type="InterPro" id="IPR050465">
    <property type="entry name" value="UPF0194_transport"/>
</dbReference>
<dbReference type="OrthoDB" id="9778236at2"/>
<dbReference type="EMBL" id="DF968182">
    <property type="protein sequence ID" value="GAP44077.1"/>
    <property type="molecule type" value="Genomic_DNA"/>
</dbReference>
<dbReference type="GO" id="GO:0030313">
    <property type="term" value="C:cell envelope"/>
    <property type="evidence" value="ECO:0007669"/>
    <property type="project" value="UniProtKB-SubCell"/>
</dbReference>
<accession>A0A0S7BUD0</accession>
<comment type="subcellular location">
    <subcellularLocation>
        <location evidence="1">Cell envelope</location>
    </subcellularLocation>
</comment>
<evidence type="ECO:0000256" key="1">
    <source>
        <dbReference type="ARBA" id="ARBA00004196"/>
    </source>
</evidence>
<protein>
    <submittedName>
        <fullName evidence="4">HlyD family secretion protein</fullName>
    </submittedName>
</protein>
<dbReference type="SUPFAM" id="SSF111369">
    <property type="entry name" value="HlyD-like secretion proteins"/>
    <property type="match status" value="1"/>
</dbReference>
<evidence type="ECO:0000313" key="5">
    <source>
        <dbReference type="Proteomes" id="UP000053091"/>
    </source>
</evidence>
<dbReference type="Proteomes" id="UP000053091">
    <property type="component" value="Unassembled WGS sequence"/>
</dbReference>
<evidence type="ECO:0000256" key="3">
    <source>
        <dbReference type="SAM" id="Coils"/>
    </source>
</evidence>
<keyword evidence="5" id="KW-1185">Reference proteome</keyword>
<dbReference type="Gene3D" id="2.40.30.170">
    <property type="match status" value="1"/>
</dbReference>
<dbReference type="AlphaFoldDB" id="A0A0S7BUD0"/>
<evidence type="ECO:0000313" key="4">
    <source>
        <dbReference type="EMBL" id="GAP44077.1"/>
    </source>
</evidence>
<name>A0A0S7BUD0_9BACT</name>
<gene>
    <name evidence="4" type="ORF">TBC1_112238</name>
</gene>
<feature type="coiled-coil region" evidence="3">
    <location>
        <begin position="98"/>
        <end position="156"/>
    </location>
</feature>
<dbReference type="RefSeq" id="WP_082189574.1">
    <property type="nucleotide sequence ID" value="NZ_DF968182.1"/>
</dbReference>
<evidence type="ECO:0000256" key="2">
    <source>
        <dbReference type="ARBA" id="ARBA00023054"/>
    </source>
</evidence>
<dbReference type="PROSITE" id="PS51257">
    <property type="entry name" value="PROKAR_LIPOPROTEIN"/>
    <property type="match status" value="1"/>
</dbReference>
<reference evidence="4" key="1">
    <citation type="journal article" date="2015" name="Genome Announc.">
        <title>Draft Genome Sequence of Bacteroidales Strain TBC1, a Novel Isolate from a Methanogenic Wastewater Treatment System.</title>
        <authorList>
            <person name="Tourlousse D.M."/>
            <person name="Matsuura N."/>
            <person name="Sun L."/>
            <person name="Toyonaga M."/>
            <person name="Kuroda K."/>
            <person name="Ohashi A."/>
            <person name="Cruz R."/>
            <person name="Yamaguchi T."/>
            <person name="Sekiguchi Y."/>
        </authorList>
    </citation>
    <scope>NUCLEOTIDE SEQUENCE [LARGE SCALE GENOMIC DNA]</scope>
    <source>
        <strain evidence="4">TBC1</strain>
    </source>
</reference>
<sequence>MRPTQLSISLILSVILMASCNNRHQRADAYGNFEAVETVISAESNGRILMLSVIEGEVLRAGDTTGLIDTTDLHYRRLQMLAQRRAVAGKASNISAQAEVYRQQKANLMTDKRRIENLLKEEAATPKQFDEVSGAIEVLDRQIETVKSQLVNLADELAVIDAQLAQVAEALKRCYIINPVSGTVLNRFAEAGEITAFGKPLYKIADLKTMDLRVYISGDMLSQVKTGQEAEVLIDTPEGPARLKGKVNWISPTAEFTPKIIQTREERVNLVYAVKLSVPNDGSLKISMPAEVNFNK</sequence>
<dbReference type="PATRIC" id="fig|1678841.3.peg.2507"/>
<dbReference type="PANTHER" id="PTHR32347:SF23">
    <property type="entry name" value="BLL5650 PROTEIN"/>
    <property type="match status" value="1"/>
</dbReference>
<proteinExistence type="predicted"/>
<dbReference type="STRING" id="1678841.TBC1_112238"/>
<keyword evidence="2 3" id="KW-0175">Coiled coil</keyword>